<dbReference type="PANTHER" id="PTHR12064:SF97">
    <property type="entry name" value="METAL TRANSPORTER CNNM-5"/>
    <property type="match status" value="1"/>
</dbReference>
<proteinExistence type="predicted"/>
<dbReference type="EMBL" id="JBBBZM010000037">
    <property type="protein sequence ID" value="KAL0637265.1"/>
    <property type="molecule type" value="Genomic_DNA"/>
</dbReference>
<protein>
    <recommendedName>
        <fullName evidence="5">CBS domain-containing protein</fullName>
    </recommendedName>
</protein>
<gene>
    <name evidence="3" type="ORF">Q9L58_003749</name>
</gene>
<feature type="region of interest" description="Disordered" evidence="2">
    <location>
        <begin position="265"/>
        <end position="303"/>
    </location>
</feature>
<accession>A0ABR3GMW4</accession>
<dbReference type="SUPFAM" id="SSF54631">
    <property type="entry name" value="CBS-domain pair"/>
    <property type="match status" value="1"/>
</dbReference>
<dbReference type="Gene3D" id="3.10.580.10">
    <property type="entry name" value="CBS-domain"/>
    <property type="match status" value="1"/>
</dbReference>
<keyword evidence="1" id="KW-0677">Repeat</keyword>
<dbReference type="PANTHER" id="PTHR12064">
    <property type="entry name" value="METAL TRANSPORTER CNNM"/>
    <property type="match status" value="1"/>
</dbReference>
<keyword evidence="4" id="KW-1185">Reference proteome</keyword>
<dbReference type="InterPro" id="IPR046342">
    <property type="entry name" value="CBS_dom_sf"/>
</dbReference>
<evidence type="ECO:0000256" key="1">
    <source>
        <dbReference type="ARBA" id="ARBA00022737"/>
    </source>
</evidence>
<name>A0ABR3GMW4_9PEZI</name>
<evidence type="ECO:0000313" key="4">
    <source>
        <dbReference type="Proteomes" id="UP001447188"/>
    </source>
</evidence>
<evidence type="ECO:0000313" key="3">
    <source>
        <dbReference type="EMBL" id="KAL0637265.1"/>
    </source>
</evidence>
<evidence type="ECO:0008006" key="5">
    <source>
        <dbReference type="Google" id="ProtNLM"/>
    </source>
</evidence>
<dbReference type="Proteomes" id="UP001447188">
    <property type="component" value="Unassembled WGS sequence"/>
</dbReference>
<evidence type="ECO:0000256" key="2">
    <source>
        <dbReference type="SAM" id="MobiDB-lite"/>
    </source>
</evidence>
<comment type="caution">
    <text evidence="3">The sequence shown here is derived from an EMBL/GenBank/DDBJ whole genome shotgun (WGS) entry which is preliminary data.</text>
</comment>
<feature type="compositionally biased region" description="Polar residues" evidence="2">
    <location>
        <begin position="270"/>
        <end position="298"/>
    </location>
</feature>
<reference evidence="3 4" key="1">
    <citation type="submission" date="2024-02" db="EMBL/GenBank/DDBJ databases">
        <title>Discinaceae phylogenomics.</title>
        <authorList>
            <person name="Dirks A.C."/>
            <person name="James T.Y."/>
        </authorList>
    </citation>
    <scope>NUCLEOTIDE SEQUENCE [LARGE SCALE GENOMIC DNA]</scope>
    <source>
        <strain evidence="3 4">ACD0624</strain>
    </source>
</reference>
<organism evidence="3 4">
    <name type="scientific">Discina gigas</name>
    <dbReference type="NCBI Taxonomy" id="1032678"/>
    <lineage>
        <taxon>Eukaryota</taxon>
        <taxon>Fungi</taxon>
        <taxon>Dikarya</taxon>
        <taxon>Ascomycota</taxon>
        <taxon>Pezizomycotina</taxon>
        <taxon>Pezizomycetes</taxon>
        <taxon>Pezizales</taxon>
        <taxon>Discinaceae</taxon>
        <taxon>Discina</taxon>
    </lineage>
</organism>
<dbReference type="InterPro" id="IPR045095">
    <property type="entry name" value="ACDP"/>
</dbReference>
<sequence>MSMGPGKPKTLYNNKELGSLVDLHAARKETGGELSIDTVRVLHGTLEMEKKIARDVMKPLAEAKMKSLDSRMNFRSWTEISDWGYSRIPIYQSLSNDQETDTTYSDFNIKIIGFLHVFDLIFVIIDEITTLKQLPLHKLPVISEDYPLWDLLRLFQEGASHMAIVESGMEKIGVSDSPADVSPGASFMQLAKEEWQKIQKKICPCRSKPPMIPEPRPLYIPKYWTDDKDYLSSRGKPIGIITLEDVIEALLQSSILDEKDVSLGRRRMKSSPNSSRIVTSSEQTPISSSRQSSTMNQEPKSRILPFNPELYNTYLGSIDGTNHQPEKPALGRKALLSPLRLEHERGESRRRRVSFPEGHLEADRVSCLREDAENFSGRNFKSKTFPRNAGYGKIKMDNPPTGLPLIDLLGPMSEDDDVGFVTVSEHDMDMISGGGRAGENGQG</sequence>